<evidence type="ECO:0000313" key="2">
    <source>
        <dbReference type="EMBL" id="CAA9304434.1"/>
    </source>
</evidence>
<proteinExistence type="predicted"/>
<gene>
    <name evidence="2" type="ORF">AVDCRST_MAG56-5733</name>
</gene>
<sequence>WRNLTARGAKKTQSTPGERVSLCAPCASIAIFAVQFSLFLLPFSPC</sequence>
<accession>A0A6J4KFI8</accession>
<feature type="non-terminal residue" evidence="2">
    <location>
        <position position="46"/>
    </location>
</feature>
<dbReference type="EMBL" id="CADCTQ010000473">
    <property type="protein sequence ID" value="CAA9304434.1"/>
    <property type="molecule type" value="Genomic_DNA"/>
</dbReference>
<organism evidence="2">
    <name type="scientific">uncultured Cytophagales bacterium</name>
    <dbReference type="NCBI Taxonomy" id="158755"/>
    <lineage>
        <taxon>Bacteria</taxon>
        <taxon>Pseudomonadati</taxon>
        <taxon>Bacteroidota</taxon>
        <taxon>Sphingobacteriia</taxon>
        <taxon>Sphingobacteriales</taxon>
        <taxon>environmental samples</taxon>
    </lineage>
</organism>
<keyword evidence="1" id="KW-0812">Transmembrane</keyword>
<feature type="non-terminal residue" evidence="2">
    <location>
        <position position="1"/>
    </location>
</feature>
<name>A0A6J4KFI8_9SPHI</name>
<evidence type="ECO:0000256" key="1">
    <source>
        <dbReference type="SAM" id="Phobius"/>
    </source>
</evidence>
<feature type="transmembrane region" description="Helical" evidence="1">
    <location>
        <begin position="20"/>
        <end position="43"/>
    </location>
</feature>
<keyword evidence="1" id="KW-1133">Transmembrane helix</keyword>
<reference evidence="2" key="1">
    <citation type="submission" date="2020-02" db="EMBL/GenBank/DDBJ databases">
        <authorList>
            <person name="Meier V. D."/>
        </authorList>
    </citation>
    <scope>NUCLEOTIDE SEQUENCE</scope>
    <source>
        <strain evidence="2">AVDCRST_MAG56</strain>
    </source>
</reference>
<keyword evidence="1" id="KW-0472">Membrane</keyword>
<dbReference type="AlphaFoldDB" id="A0A6J4KFI8"/>
<protein>
    <submittedName>
        <fullName evidence="2">Uncharacterized protein</fullName>
    </submittedName>
</protein>